<proteinExistence type="predicted"/>
<name>A0A2N1PRR5_9BACT</name>
<evidence type="ECO:0000313" key="2">
    <source>
        <dbReference type="Proteomes" id="UP000233256"/>
    </source>
</evidence>
<accession>A0A2N1PRR5</accession>
<gene>
    <name evidence="1" type="ORF">CVV64_04470</name>
</gene>
<evidence type="ECO:0000313" key="1">
    <source>
        <dbReference type="EMBL" id="PKK91031.1"/>
    </source>
</evidence>
<reference evidence="1 2" key="1">
    <citation type="journal article" date="2017" name="ISME J.">
        <title>Potential for microbial H2 and metal transformations associated with novel bacteria and archaea in deep terrestrial subsurface sediments.</title>
        <authorList>
            <person name="Hernsdorf A.W."/>
            <person name="Amano Y."/>
            <person name="Miyakawa K."/>
            <person name="Ise K."/>
            <person name="Suzuki Y."/>
            <person name="Anantharaman K."/>
            <person name="Probst A."/>
            <person name="Burstein D."/>
            <person name="Thomas B.C."/>
            <person name="Banfield J.F."/>
        </authorList>
    </citation>
    <scope>NUCLEOTIDE SEQUENCE [LARGE SCALE GENOMIC DNA]</scope>
    <source>
        <strain evidence="1">HGW-Wallbacteria-1</strain>
    </source>
</reference>
<dbReference type="AlphaFoldDB" id="A0A2N1PRR5"/>
<sequence>MDHSFSYRCASLRSKQFRRALCSTAFAILTALITPMLLPSAFAEVFDLRTNGNGPFRLAILGTHTGGTENDRPSILLGASSHNPRSDQFEILVDLGSPASGCLEFKRKNRLSVQDYPWSIKAGLIRSMVENCAHMLITDTTMERLSGLNSSIALENLNNSGSFSPSLVLTTSRQLQNLKPLFAASEKSLNIMEKQVSSTENFPIHGWKGIVLQPLKPVKISESWEVQPIMDNERSPGWFLKSSPQKGWILFTGPNRVSEILRTLFSMAEPFGKMATETPSIMVVEVKYPNSMNRKARETAVLTPDLLIVSLAGILLDTQFEKNWIPGNSSRQYLAGLSSKVAARLSKCTIVITGREARHSEIIARELSLYSRMGMSIVIPDQGDLILR</sequence>
<organism evidence="1 2">
    <name type="scientific">Candidatus Wallbacteria bacterium HGW-Wallbacteria-1</name>
    <dbReference type="NCBI Taxonomy" id="2013854"/>
    <lineage>
        <taxon>Bacteria</taxon>
        <taxon>Candidatus Walliibacteriota</taxon>
    </lineage>
</organism>
<dbReference type="EMBL" id="PGXC01000003">
    <property type="protein sequence ID" value="PKK91031.1"/>
    <property type="molecule type" value="Genomic_DNA"/>
</dbReference>
<comment type="caution">
    <text evidence="1">The sequence shown here is derived from an EMBL/GenBank/DDBJ whole genome shotgun (WGS) entry which is preliminary data.</text>
</comment>
<dbReference type="Proteomes" id="UP000233256">
    <property type="component" value="Unassembled WGS sequence"/>
</dbReference>
<protein>
    <submittedName>
        <fullName evidence="1">Uncharacterized protein</fullName>
    </submittedName>
</protein>